<dbReference type="Proteomes" id="UP000314982">
    <property type="component" value="Unassembled WGS sequence"/>
</dbReference>
<name>A0A4W5LNF6_9TELE</name>
<dbReference type="GeneTree" id="ENSGT00730000111066"/>
<reference evidence="2" key="2">
    <citation type="submission" date="2025-08" db="UniProtKB">
        <authorList>
            <consortium name="Ensembl"/>
        </authorList>
    </citation>
    <scope>IDENTIFICATION</scope>
</reference>
<keyword evidence="1" id="KW-0235">DNA replication</keyword>
<evidence type="ECO:0000313" key="3">
    <source>
        <dbReference type="Proteomes" id="UP000314982"/>
    </source>
</evidence>
<reference evidence="3" key="1">
    <citation type="submission" date="2018-06" db="EMBL/GenBank/DDBJ databases">
        <title>Genome assembly of Danube salmon.</title>
        <authorList>
            <person name="Macqueen D.J."/>
            <person name="Gundappa M.K."/>
        </authorList>
    </citation>
    <scope>NUCLEOTIDE SEQUENCE [LARGE SCALE GENOMIC DNA]</scope>
</reference>
<proteinExistence type="predicted"/>
<organism evidence="2 3">
    <name type="scientific">Hucho hucho</name>
    <name type="common">huchen</name>
    <dbReference type="NCBI Taxonomy" id="62062"/>
    <lineage>
        <taxon>Eukaryota</taxon>
        <taxon>Metazoa</taxon>
        <taxon>Chordata</taxon>
        <taxon>Craniata</taxon>
        <taxon>Vertebrata</taxon>
        <taxon>Euteleostomi</taxon>
        <taxon>Actinopterygii</taxon>
        <taxon>Neopterygii</taxon>
        <taxon>Teleostei</taxon>
        <taxon>Protacanthopterygii</taxon>
        <taxon>Salmoniformes</taxon>
        <taxon>Salmonidae</taxon>
        <taxon>Salmoninae</taxon>
        <taxon>Hucho</taxon>
    </lineage>
</organism>
<dbReference type="GO" id="GO:0061860">
    <property type="term" value="F:DNA clamp unloader activity"/>
    <property type="evidence" value="ECO:0007669"/>
    <property type="project" value="TreeGrafter"/>
</dbReference>
<dbReference type="Ensembl" id="ENSHHUT00000028520.1">
    <property type="protein sequence ID" value="ENSHHUP00000027428.1"/>
    <property type="gene ID" value="ENSHHUG00000017391.1"/>
</dbReference>
<evidence type="ECO:0000313" key="2">
    <source>
        <dbReference type="Ensembl" id="ENSHHUP00000027428.1"/>
    </source>
</evidence>
<sequence>IHTHTHTHTHFFCNQIALSLSFHLSPLLSLSLSFHLSPLLSLSPSLSPGSSQTVSNKHVLIMDEIDGMAGNEDRGGIQEMIGLIKQSRIPIICMCNDL</sequence>
<keyword evidence="3" id="KW-1185">Reference proteome</keyword>
<dbReference type="PANTHER" id="PTHR23389">
    <property type="entry name" value="CHROMOSOME TRANSMISSION FIDELITY FACTOR 18"/>
    <property type="match status" value="1"/>
</dbReference>
<reference evidence="2" key="3">
    <citation type="submission" date="2025-09" db="UniProtKB">
        <authorList>
            <consortium name="Ensembl"/>
        </authorList>
    </citation>
    <scope>IDENTIFICATION</scope>
</reference>
<evidence type="ECO:0000256" key="1">
    <source>
        <dbReference type="ARBA" id="ARBA00022705"/>
    </source>
</evidence>
<dbReference type="GO" id="GO:0006260">
    <property type="term" value="P:DNA replication"/>
    <property type="evidence" value="ECO:0007669"/>
    <property type="project" value="UniProtKB-KW"/>
</dbReference>
<dbReference type="PANTHER" id="PTHR23389:SF6">
    <property type="entry name" value="REPLICATION FACTOR C SUBUNIT 1"/>
    <property type="match status" value="1"/>
</dbReference>
<dbReference type="GO" id="GO:0003677">
    <property type="term" value="F:DNA binding"/>
    <property type="evidence" value="ECO:0007669"/>
    <property type="project" value="TreeGrafter"/>
</dbReference>
<dbReference type="GO" id="GO:0005634">
    <property type="term" value="C:nucleus"/>
    <property type="evidence" value="ECO:0007669"/>
    <property type="project" value="TreeGrafter"/>
</dbReference>
<dbReference type="AlphaFoldDB" id="A0A4W5LNF6"/>
<accession>A0A4W5LNF6</accession>
<dbReference type="Gene3D" id="3.40.50.300">
    <property type="entry name" value="P-loop containing nucleotide triphosphate hydrolases"/>
    <property type="match status" value="1"/>
</dbReference>
<protein>
    <submittedName>
        <fullName evidence="2">Uncharacterized protein</fullName>
    </submittedName>
</protein>
<dbReference type="InterPro" id="IPR027417">
    <property type="entry name" value="P-loop_NTPase"/>
</dbReference>